<evidence type="ECO:0000313" key="1">
    <source>
        <dbReference type="EMBL" id="MBK1865285.1"/>
    </source>
</evidence>
<dbReference type="EMBL" id="JAENHL010000004">
    <property type="protein sequence ID" value="MBK1865285.1"/>
    <property type="molecule type" value="Genomic_DNA"/>
</dbReference>
<organism evidence="1 2">
    <name type="scientific">Taklimakanibacter albus</name>
    <dbReference type="NCBI Taxonomy" id="2800327"/>
    <lineage>
        <taxon>Bacteria</taxon>
        <taxon>Pseudomonadati</taxon>
        <taxon>Pseudomonadota</taxon>
        <taxon>Alphaproteobacteria</taxon>
        <taxon>Hyphomicrobiales</taxon>
        <taxon>Aestuariivirgaceae</taxon>
        <taxon>Taklimakanibacter</taxon>
    </lineage>
</organism>
<dbReference type="Proteomes" id="UP000616151">
    <property type="component" value="Unassembled WGS sequence"/>
</dbReference>
<evidence type="ECO:0000313" key="2">
    <source>
        <dbReference type="Proteomes" id="UP000616151"/>
    </source>
</evidence>
<protein>
    <submittedName>
        <fullName evidence="1">HAMP domain-containing protein</fullName>
    </submittedName>
</protein>
<sequence>MKIPIWSRLRLAPRLAILIVATTLAVQSQGAFLYYIFPPPGYLIVDQAWLAEAARDARNIAEAVPAGDRLPALTGSGLTKWLTFDVAPEAPNYSREDGPTRLEREVKTSLIGKLGLAAPDVMVKTEDFEEQAVKTNVAVITEIPTAMDTETLVSRDSLVVADLRIALRLKDGSWLLIGPSETGVSSLHYLRNILDLIGALFFVAAFSIWMARSIVKPLTQLATAAERLGREREPTPISGMKLPEYAAIATTFNEMQTRLKKFVDERMQMLAAISHDLRTPLTRLRLYAECVKDEQQRAQILSDISDMETMVSTSLTFMSDEIHREPYNAVDIASLIISITDNFADEGRNVTYTGPDHAQLSCRPVALRRAFTNLIDNGCKYGGEVSVSLLDASSGLVIDFRDNGPGIPADQAERAFAPFQRLEASRNRETGGTGLGLTIARDVILGHGGDIKLIHDAQGFRVRVELPRPRE</sequence>
<gene>
    <name evidence="1" type="ORF">JHL16_02890</name>
</gene>
<accession>A0ACC5QY20</accession>
<proteinExistence type="predicted"/>
<comment type="caution">
    <text evidence="1">The sequence shown here is derived from an EMBL/GenBank/DDBJ whole genome shotgun (WGS) entry which is preliminary data.</text>
</comment>
<reference evidence="1" key="1">
    <citation type="submission" date="2021-01" db="EMBL/GenBank/DDBJ databases">
        <authorList>
            <person name="Sun Q."/>
        </authorList>
    </citation>
    <scope>NUCLEOTIDE SEQUENCE</scope>
    <source>
        <strain evidence="1">YIM B02566</strain>
    </source>
</reference>
<name>A0ACC5QY20_9HYPH</name>
<keyword evidence="2" id="KW-1185">Reference proteome</keyword>